<evidence type="ECO:0000313" key="4">
    <source>
        <dbReference type="RefSeq" id="XP_039146649.1"/>
    </source>
</evidence>
<reference evidence="4" key="1">
    <citation type="submission" date="2025-08" db="UniProtKB">
        <authorList>
            <consortium name="RefSeq"/>
        </authorList>
    </citation>
    <scope>IDENTIFICATION</scope>
</reference>
<gene>
    <name evidence="4" type="primary">LOC120283913</name>
</gene>
<keyword evidence="3" id="KW-1185">Reference proteome</keyword>
<evidence type="ECO:0000313" key="3">
    <source>
        <dbReference type="Proteomes" id="UP001515500"/>
    </source>
</evidence>
<feature type="compositionally biased region" description="Polar residues" evidence="1">
    <location>
        <begin position="949"/>
        <end position="959"/>
    </location>
</feature>
<dbReference type="Pfam" id="PF08711">
    <property type="entry name" value="Med26"/>
    <property type="match status" value="1"/>
</dbReference>
<protein>
    <submittedName>
        <fullName evidence="4">Uncharacterized protein LOC120283913</fullName>
    </submittedName>
</protein>
<feature type="region of interest" description="Disordered" evidence="1">
    <location>
        <begin position="162"/>
        <end position="188"/>
    </location>
</feature>
<dbReference type="Proteomes" id="UP001515500">
    <property type="component" value="Chromosome 19"/>
</dbReference>
<feature type="region of interest" description="Disordered" evidence="1">
    <location>
        <begin position="677"/>
        <end position="704"/>
    </location>
</feature>
<evidence type="ECO:0000256" key="1">
    <source>
        <dbReference type="SAM" id="MobiDB-lite"/>
    </source>
</evidence>
<feature type="domain" description="TFIIS N-terminal" evidence="2">
    <location>
        <begin position="102"/>
        <end position="147"/>
    </location>
</feature>
<proteinExistence type="predicted"/>
<feature type="region of interest" description="Disordered" evidence="1">
    <location>
        <begin position="949"/>
        <end position="985"/>
    </location>
</feature>
<feature type="region of interest" description="Disordered" evidence="1">
    <location>
        <begin position="738"/>
        <end position="757"/>
    </location>
</feature>
<dbReference type="InterPro" id="IPR017923">
    <property type="entry name" value="TFIIS_N"/>
</dbReference>
<dbReference type="InterPro" id="IPR035441">
    <property type="entry name" value="TFIIS/LEDGF_dom_sf"/>
</dbReference>
<dbReference type="PANTHER" id="PTHR47292">
    <property type="entry name" value="TRANSCRIPTION ELONGATION FACTOR (TFIIS) FAMILY PROTEIN-RELATED"/>
    <property type="match status" value="1"/>
</dbReference>
<feature type="region of interest" description="Disordered" evidence="1">
    <location>
        <begin position="478"/>
        <end position="541"/>
    </location>
</feature>
<dbReference type="GeneID" id="120283913"/>
<name>A0AB40D4S4_DIOCR</name>
<evidence type="ECO:0000259" key="2">
    <source>
        <dbReference type="Pfam" id="PF08711"/>
    </source>
</evidence>
<accession>A0AB40D4S4</accession>
<feature type="compositionally biased region" description="Polar residues" evidence="1">
    <location>
        <begin position="169"/>
        <end position="188"/>
    </location>
</feature>
<dbReference type="RefSeq" id="XP_039146649.1">
    <property type="nucleotide sequence ID" value="XM_039290715.1"/>
</dbReference>
<dbReference type="Gene3D" id="1.20.930.10">
    <property type="entry name" value="Conserved domain common to transcription factors TFIIS, elongin A, CRSP70"/>
    <property type="match status" value="1"/>
</dbReference>
<feature type="region of interest" description="Disordered" evidence="1">
    <location>
        <begin position="638"/>
        <end position="663"/>
    </location>
</feature>
<feature type="compositionally biased region" description="Low complexity" evidence="1">
    <location>
        <begin position="739"/>
        <end position="752"/>
    </location>
</feature>
<feature type="compositionally biased region" description="Polar residues" evidence="1">
    <location>
        <begin position="639"/>
        <end position="660"/>
    </location>
</feature>
<sequence>MTLEDFFTLTEMKNGLATSARVEELISMMQKQVDIVTSNTGDAARQWSIVAGTLAATDNKDCLHHFVQLNGVILLNRWLQEAIKCSNEAGDSSVEEELVNALLGSLERLPIDNEKSIASGINITVERLLCHKTCNIQERAKILLDQWNCARVDDARCQISDTGDAPSANDATKGSAIHQTSPDGSSSCKPKFEDTALGIVSPDNEHGSKCSNTTQLENAGTLEVPISHVSSPGADVITIDANAVSSDRMGSPHLSTSCMNNLARTGESSVCSAISMASTSTFINIDGVRKVDESNSQLDDGVNDEKQIEVAVNAKGDKEGSHLENCNISSSNISQWKPLKESDDNFDGKESSSCIPKDVVSQVCEIGDDESLKYTRNFNDCQENENEDHSLDCQGLSSKATINREIDVIETNCQLKEAFSSKDDTVIVDGTSNLKVNGVDLKAVEAKLRGVTDRPSDLELECSEIDAVDVAQQDARKVEHEVSNYREPSSRSPEISSGKIEANTFDSLESKEGQPPTKEQEVNGQAIGNDVSERPSSPMEDGLKVSEDLVFDPRKEDMASLKSVPIDKKPAGEVAVCRPDFDLNADVADEENDCSMYPSNKSSVILSAPKAVVASSKGTSGLPVTRLQFEGEMGWRGSAATSAFRPTSSQKTPDSSSGSKQKPAFLGIDLNMTSEDGEAANTTSVKQLPHSGFPSADSSIEVSSRRSEKLNLDLNRLGDEEVSPYSSLNWRPLHKIADRSMSPSSSSSSRVPSTRDFDLNDNPSLLVVVGSQNLNRSSLNTSGTYDGSKTEDPCITIMGSRMTAERKSYADQPSPSHQAFLGGGVNIGTNMATRTMMPYHMPATAYGYNGIGMETAMPIPSALYGIHSTPYLVDSSGVKVIPQLLRTLEQNTSTSGAFHLGVGSDRPGWNMPEASEPALDLNFGMTPMESASRQPGSLKQFFGFLEEQATTSQPESSGMSFKRKEPDSGWDSHPFSYKQVKSSWL</sequence>
<dbReference type="PANTHER" id="PTHR47292:SF1">
    <property type="entry name" value="TRANSCRIPTION ELONGATION FACTOR (TFIIS) FAMILY PROTEIN"/>
    <property type="match status" value="1"/>
</dbReference>
<feature type="compositionally biased region" description="Low complexity" evidence="1">
    <location>
        <begin position="486"/>
        <end position="497"/>
    </location>
</feature>
<organism evidence="3 4">
    <name type="scientific">Dioscorea cayennensis subsp. rotundata</name>
    <name type="common">White Guinea yam</name>
    <name type="synonym">Dioscorea rotundata</name>
    <dbReference type="NCBI Taxonomy" id="55577"/>
    <lineage>
        <taxon>Eukaryota</taxon>
        <taxon>Viridiplantae</taxon>
        <taxon>Streptophyta</taxon>
        <taxon>Embryophyta</taxon>
        <taxon>Tracheophyta</taxon>
        <taxon>Spermatophyta</taxon>
        <taxon>Magnoliopsida</taxon>
        <taxon>Liliopsida</taxon>
        <taxon>Dioscoreales</taxon>
        <taxon>Dioscoreaceae</taxon>
        <taxon>Dioscorea</taxon>
    </lineage>
</organism>
<dbReference type="AlphaFoldDB" id="A0AB40D4S4"/>
<dbReference type="SUPFAM" id="SSF47676">
    <property type="entry name" value="Conserved domain common to transcription factors TFIIS, elongin A, CRSP70"/>
    <property type="match status" value="1"/>
</dbReference>